<dbReference type="SUPFAM" id="SSF117991">
    <property type="entry name" value="YbeD/HP0495-like"/>
    <property type="match status" value="1"/>
</dbReference>
<accession>A0A1A8Y3E8</accession>
<dbReference type="EMBL" id="FLQY01000382">
    <property type="protein sequence ID" value="SBT10903.1"/>
    <property type="molecule type" value="Genomic_DNA"/>
</dbReference>
<comment type="similarity">
    <text evidence="1 2">Belongs to the UPF0250 family.</text>
</comment>
<dbReference type="PANTHER" id="PTHR38036:SF1">
    <property type="entry name" value="UPF0250 PROTEIN YBED"/>
    <property type="match status" value="1"/>
</dbReference>
<dbReference type="Proteomes" id="UP000199600">
    <property type="component" value="Unassembled WGS sequence"/>
</dbReference>
<dbReference type="HAMAP" id="MF_00659">
    <property type="entry name" value="UPF0250"/>
    <property type="match status" value="1"/>
</dbReference>
<dbReference type="RefSeq" id="WP_186412458.1">
    <property type="nucleotide sequence ID" value="NZ_FLQY01000382.1"/>
</dbReference>
<sequence>MPDSAQSPETLLVFPCAFPVKIMGLTNDALAQSVLDVVLRHAPDYDAACMEMRASSGGKYVSLTCTINATSRSQLDALYRELTGHPLVKVVL</sequence>
<organism evidence="3 4">
    <name type="scientific">Candidatus Propionivibrio aalborgensis</name>
    <dbReference type="NCBI Taxonomy" id="1860101"/>
    <lineage>
        <taxon>Bacteria</taxon>
        <taxon>Pseudomonadati</taxon>
        <taxon>Pseudomonadota</taxon>
        <taxon>Betaproteobacteria</taxon>
        <taxon>Rhodocyclales</taxon>
        <taxon>Rhodocyclaceae</taxon>
        <taxon>Propionivibrio</taxon>
    </lineage>
</organism>
<dbReference type="Gene3D" id="3.30.70.260">
    <property type="match status" value="1"/>
</dbReference>
<dbReference type="Pfam" id="PF04359">
    <property type="entry name" value="DUF493"/>
    <property type="match status" value="1"/>
</dbReference>
<evidence type="ECO:0000256" key="2">
    <source>
        <dbReference type="HAMAP-Rule" id="MF_00659"/>
    </source>
</evidence>
<proteinExistence type="inferred from homology"/>
<keyword evidence="4" id="KW-1185">Reference proteome</keyword>
<evidence type="ECO:0000313" key="4">
    <source>
        <dbReference type="Proteomes" id="UP000199600"/>
    </source>
</evidence>
<dbReference type="AlphaFoldDB" id="A0A1A8Y3E8"/>
<name>A0A1A8Y3E8_9RHOO</name>
<protein>
    <recommendedName>
        <fullName evidence="2">UPF0250 protein PROAA_780004</fullName>
    </recommendedName>
</protein>
<dbReference type="InterPro" id="IPR007454">
    <property type="entry name" value="UPF0250_YbeD-like"/>
</dbReference>
<dbReference type="InterPro" id="IPR027471">
    <property type="entry name" value="YbeD-like_sf"/>
</dbReference>
<evidence type="ECO:0000313" key="3">
    <source>
        <dbReference type="EMBL" id="SBT10903.1"/>
    </source>
</evidence>
<gene>
    <name evidence="3" type="primary">ybeD</name>
    <name evidence="3" type="ORF">PROAA_780004</name>
</gene>
<reference evidence="3 4" key="1">
    <citation type="submission" date="2016-06" db="EMBL/GenBank/DDBJ databases">
        <authorList>
            <person name="Kjaerup R.B."/>
            <person name="Dalgaard T.S."/>
            <person name="Juul-Madsen H.R."/>
        </authorList>
    </citation>
    <scope>NUCLEOTIDE SEQUENCE [LARGE SCALE GENOMIC DNA]</scope>
    <source>
        <strain evidence="3">2</strain>
    </source>
</reference>
<dbReference type="PANTHER" id="PTHR38036">
    <property type="entry name" value="UPF0250 PROTEIN YBED"/>
    <property type="match status" value="1"/>
</dbReference>
<evidence type="ECO:0000256" key="1">
    <source>
        <dbReference type="ARBA" id="ARBA00008460"/>
    </source>
</evidence>